<feature type="region of interest" description="Disordered" evidence="1">
    <location>
        <begin position="1"/>
        <end position="22"/>
    </location>
</feature>
<reference evidence="2 3" key="1">
    <citation type="submission" date="2023-10" db="EMBL/GenBank/DDBJ databases">
        <authorList>
            <person name="Maclean D."/>
            <person name="Macfadyen A."/>
        </authorList>
    </citation>
    <scope>NUCLEOTIDE SEQUENCE [LARGE SCALE GENOMIC DNA]</scope>
</reference>
<evidence type="ECO:0000313" key="3">
    <source>
        <dbReference type="Proteomes" id="UP001314263"/>
    </source>
</evidence>
<evidence type="ECO:0000313" key="2">
    <source>
        <dbReference type="EMBL" id="CAK0787285.1"/>
    </source>
</evidence>
<dbReference type="AlphaFoldDB" id="A0AAV1ILF1"/>
<name>A0AAV1ILF1_9CHLO</name>
<sequence length="216" mass="23587">MFVTRAQDSGPHPRWSGSYHINDVDPDAAQDLEVIIPDRFTSMSGTGVTTLTGASPQVVCIDLRDDAMRPVGELEVDVDPHGADFRPAIAGAARGGAKIVAATPHAEVVINEPAVPTSSSYIPCKEFVTARPGDKEPVCGRQEYTVTEDRPIEKERRTTVLEHHLYEKTFVVETRLVGERPLPGDPRPETVSVRECMLRECKPEDCTGAPQLTVES</sequence>
<gene>
    <name evidence="2" type="ORF">CVIRNUC_010503</name>
</gene>
<comment type="caution">
    <text evidence="2">The sequence shown here is derived from an EMBL/GenBank/DDBJ whole genome shotgun (WGS) entry which is preliminary data.</text>
</comment>
<keyword evidence="3" id="KW-1185">Reference proteome</keyword>
<proteinExistence type="predicted"/>
<evidence type="ECO:0000256" key="1">
    <source>
        <dbReference type="SAM" id="MobiDB-lite"/>
    </source>
</evidence>
<organism evidence="2 3">
    <name type="scientific">Coccomyxa viridis</name>
    <dbReference type="NCBI Taxonomy" id="1274662"/>
    <lineage>
        <taxon>Eukaryota</taxon>
        <taxon>Viridiplantae</taxon>
        <taxon>Chlorophyta</taxon>
        <taxon>core chlorophytes</taxon>
        <taxon>Trebouxiophyceae</taxon>
        <taxon>Trebouxiophyceae incertae sedis</taxon>
        <taxon>Coccomyxaceae</taxon>
        <taxon>Coccomyxa</taxon>
    </lineage>
</organism>
<dbReference type="Proteomes" id="UP001314263">
    <property type="component" value="Unassembled WGS sequence"/>
</dbReference>
<accession>A0AAV1ILF1</accession>
<dbReference type="EMBL" id="CAUYUE010000016">
    <property type="protein sequence ID" value="CAK0787285.1"/>
    <property type="molecule type" value="Genomic_DNA"/>
</dbReference>
<protein>
    <submittedName>
        <fullName evidence="2">Uncharacterized protein</fullName>
    </submittedName>
</protein>